<reference evidence="12 13" key="1">
    <citation type="submission" date="2015-12" db="EMBL/GenBank/DDBJ databases">
        <title>Genome sequence of Tistrella mobilis MCCC 1A02139.</title>
        <authorList>
            <person name="Lu L."/>
            <person name="Lai Q."/>
            <person name="Shao Z."/>
            <person name="Qian P."/>
        </authorList>
    </citation>
    <scope>NUCLEOTIDE SEQUENCE [LARGE SCALE GENOMIC DNA]</scope>
    <source>
        <strain evidence="12 13">MCCC 1A02139</strain>
    </source>
</reference>
<evidence type="ECO:0000256" key="8">
    <source>
        <dbReference type="ARBA" id="ARBA00023065"/>
    </source>
</evidence>
<evidence type="ECO:0000256" key="7">
    <source>
        <dbReference type="ARBA" id="ARBA00022967"/>
    </source>
</evidence>
<keyword evidence="4" id="KW-0862">Zinc</keyword>
<keyword evidence="2" id="KW-1003">Cell membrane</keyword>
<dbReference type="PANTHER" id="PTHR42734">
    <property type="entry name" value="METAL TRANSPORT SYSTEM ATP-BINDING PROTEIN TM_0124-RELATED"/>
    <property type="match status" value="1"/>
</dbReference>
<dbReference type="GO" id="GO:0010043">
    <property type="term" value="P:response to zinc ion"/>
    <property type="evidence" value="ECO:0007669"/>
    <property type="project" value="TreeGrafter"/>
</dbReference>
<keyword evidence="7" id="KW-1278">Translocase</keyword>
<protein>
    <submittedName>
        <fullName evidence="12">Zinc ABC transporter ATP-binding protein</fullName>
    </submittedName>
</protein>
<dbReference type="InterPro" id="IPR050153">
    <property type="entry name" value="Metal_Ion_Import_ABC"/>
</dbReference>
<dbReference type="Pfam" id="PF00005">
    <property type="entry name" value="ABC_tran"/>
    <property type="match status" value="1"/>
</dbReference>
<proteinExistence type="predicted"/>
<keyword evidence="3" id="KW-0547">Nucleotide-binding</keyword>
<dbReference type="SUPFAM" id="SSF52540">
    <property type="entry name" value="P-loop containing nucleoside triphosphate hydrolases"/>
    <property type="match status" value="1"/>
</dbReference>
<dbReference type="Gene3D" id="3.40.50.300">
    <property type="entry name" value="P-loop containing nucleotide triphosphate hydrolases"/>
    <property type="match status" value="1"/>
</dbReference>
<comment type="caution">
    <text evidence="12">The sequence shown here is derived from an EMBL/GenBank/DDBJ whole genome shotgun (WGS) entry which is preliminary data.</text>
</comment>
<feature type="region of interest" description="Disordered" evidence="10">
    <location>
        <begin position="1"/>
        <end position="23"/>
    </location>
</feature>
<dbReference type="Proteomes" id="UP000075787">
    <property type="component" value="Unassembled WGS sequence"/>
</dbReference>
<organism evidence="12 13">
    <name type="scientific">Tistrella mobilis</name>
    <dbReference type="NCBI Taxonomy" id="171437"/>
    <lineage>
        <taxon>Bacteria</taxon>
        <taxon>Pseudomonadati</taxon>
        <taxon>Pseudomonadota</taxon>
        <taxon>Alphaproteobacteria</taxon>
        <taxon>Geminicoccales</taxon>
        <taxon>Geminicoccaceae</taxon>
        <taxon>Tistrella</taxon>
    </lineage>
</organism>
<dbReference type="GO" id="GO:0016887">
    <property type="term" value="F:ATP hydrolysis activity"/>
    <property type="evidence" value="ECO:0007669"/>
    <property type="project" value="InterPro"/>
</dbReference>
<dbReference type="PROSITE" id="PS50893">
    <property type="entry name" value="ABC_TRANSPORTER_2"/>
    <property type="match status" value="1"/>
</dbReference>
<evidence type="ECO:0000256" key="9">
    <source>
        <dbReference type="ARBA" id="ARBA00023136"/>
    </source>
</evidence>
<dbReference type="InterPro" id="IPR003593">
    <property type="entry name" value="AAA+_ATPase"/>
</dbReference>
<evidence type="ECO:0000256" key="4">
    <source>
        <dbReference type="ARBA" id="ARBA00022833"/>
    </source>
</evidence>
<evidence type="ECO:0000256" key="10">
    <source>
        <dbReference type="SAM" id="MobiDB-lite"/>
    </source>
</evidence>
<accession>A0A162M342</accession>
<evidence type="ECO:0000256" key="2">
    <source>
        <dbReference type="ARBA" id="ARBA00022475"/>
    </source>
</evidence>
<evidence type="ECO:0000313" key="12">
    <source>
        <dbReference type="EMBL" id="KYO57907.1"/>
    </source>
</evidence>
<dbReference type="InterPro" id="IPR003439">
    <property type="entry name" value="ABC_transporter-like_ATP-bd"/>
</dbReference>
<evidence type="ECO:0000259" key="11">
    <source>
        <dbReference type="PROSITE" id="PS50893"/>
    </source>
</evidence>
<dbReference type="GO" id="GO:0005524">
    <property type="term" value="F:ATP binding"/>
    <property type="evidence" value="ECO:0007669"/>
    <property type="project" value="UniProtKB-KW"/>
</dbReference>
<dbReference type="InterPro" id="IPR017871">
    <property type="entry name" value="ABC_transporter-like_CS"/>
</dbReference>
<keyword evidence="1" id="KW-0813">Transport</keyword>
<dbReference type="GeneID" id="97242180"/>
<dbReference type="PANTHER" id="PTHR42734:SF9">
    <property type="entry name" value="ZINC IMPORT ATP-BINDING PROTEIN ZNUC"/>
    <property type="match status" value="1"/>
</dbReference>
<dbReference type="AlphaFoldDB" id="A0A162M342"/>
<evidence type="ECO:0000313" key="13">
    <source>
        <dbReference type="Proteomes" id="UP000075787"/>
    </source>
</evidence>
<dbReference type="SMART" id="SM00382">
    <property type="entry name" value="AAA"/>
    <property type="match status" value="1"/>
</dbReference>
<keyword evidence="5 12" id="KW-0067">ATP-binding</keyword>
<gene>
    <name evidence="12" type="ORF">AUP44_00255</name>
</gene>
<name>A0A162M342_9PROT</name>
<dbReference type="RefSeq" id="WP_062760966.1">
    <property type="nucleotide sequence ID" value="NZ_CP121045.1"/>
</dbReference>
<evidence type="ECO:0000256" key="1">
    <source>
        <dbReference type="ARBA" id="ARBA00022448"/>
    </source>
</evidence>
<dbReference type="PROSITE" id="PS00211">
    <property type="entry name" value="ABC_TRANSPORTER_1"/>
    <property type="match status" value="1"/>
</dbReference>
<sequence>MTAAGLMSDSRDSRPATRPSGPPLVEIRNLLVERDGRRLLDGIDLAIAPGRIVTLIGPNGAGKSTLVKAALGLVASSAGTVVRRPGLRIGYVPQSLAVDRTLPLTARRFMTLADVHGRRPRASEIAEALAEAGAEGLETRSFHKLSGGEAKRVMLARALLQQPDLLVLDEAAAHLDMPGQIAFYRTLRAIRDRRGCGILMVSHDLHLVMSATDHVLCLNGHVCCSGHPDDVSRDPAFLALFGPLGADALAPYHHAHDHVHDHVHGPGGCTAGCGPDDVPHDHAAAGHHHHH</sequence>
<dbReference type="EMBL" id="LPZR01000001">
    <property type="protein sequence ID" value="KYO57907.1"/>
    <property type="molecule type" value="Genomic_DNA"/>
</dbReference>
<dbReference type="InterPro" id="IPR027417">
    <property type="entry name" value="P-loop_NTPase"/>
</dbReference>
<keyword evidence="9" id="KW-0472">Membrane</keyword>
<dbReference type="GO" id="GO:0006829">
    <property type="term" value="P:zinc ion transport"/>
    <property type="evidence" value="ECO:0007669"/>
    <property type="project" value="UniProtKB-KW"/>
</dbReference>
<dbReference type="OrthoDB" id="9780942at2"/>
<keyword evidence="8" id="KW-0406">Ion transport</keyword>
<evidence type="ECO:0000256" key="6">
    <source>
        <dbReference type="ARBA" id="ARBA00022906"/>
    </source>
</evidence>
<keyword evidence="6" id="KW-0864">Zinc transport</keyword>
<feature type="domain" description="ABC transporter" evidence="11">
    <location>
        <begin position="25"/>
        <end position="244"/>
    </location>
</feature>
<evidence type="ECO:0000256" key="3">
    <source>
        <dbReference type="ARBA" id="ARBA00022741"/>
    </source>
</evidence>
<evidence type="ECO:0000256" key="5">
    <source>
        <dbReference type="ARBA" id="ARBA00022840"/>
    </source>
</evidence>